<evidence type="ECO:0008006" key="3">
    <source>
        <dbReference type="Google" id="ProtNLM"/>
    </source>
</evidence>
<dbReference type="AlphaFoldDB" id="A0A8H5F3K7"/>
<name>A0A8H5F3K7_9AGAR</name>
<dbReference type="InterPro" id="IPR027417">
    <property type="entry name" value="P-loop_NTPase"/>
</dbReference>
<gene>
    <name evidence="1" type="ORF">D9619_001691</name>
</gene>
<organism evidence="1 2">
    <name type="scientific">Psilocybe cf. subviscida</name>
    <dbReference type="NCBI Taxonomy" id="2480587"/>
    <lineage>
        <taxon>Eukaryota</taxon>
        <taxon>Fungi</taxon>
        <taxon>Dikarya</taxon>
        <taxon>Basidiomycota</taxon>
        <taxon>Agaricomycotina</taxon>
        <taxon>Agaricomycetes</taxon>
        <taxon>Agaricomycetidae</taxon>
        <taxon>Agaricales</taxon>
        <taxon>Agaricineae</taxon>
        <taxon>Strophariaceae</taxon>
        <taxon>Psilocybe</taxon>
    </lineage>
</organism>
<dbReference type="OrthoDB" id="347435at2759"/>
<dbReference type="EMBL" id="JAACJJ010000028">
    <property type="protein sequence ID" value="KAF5322257.1"/>
    <property type="molecule type" value="Genomic_DNA"/>
</dbReference>
<keyword evidence="2" id="KW-1185">Reference proteome</keyword>
<evidence type="ECO:0000313" key="2">
    <source>
        <dbReference type="Proteomes" id="UP000567179"/>
    </source>
</evidence>
<sequence>MSAIELIAQHILSHLTHARPLFVSLQGPQGSGKSYITRHLKSFLQAAPHSLRVAAFSIDDIYLPHSGLVSLAAANPDNDLWQGRGQPGTHDVELGLEILSALKAGDRKVELPRFDKSLFGGEGDRVGGGETVEQPPPVDVVIFEGWCVGFRPINNISARWKGTWAAEKQTLGLKDVRFEDIEAVNSKLHDYLALWDFFDIAIELKPKAAPSSISQYAIVYKWRLEQEHHMKSMNGGIGMDDTAVKSFVDRYIPGYVFFSRPLDSPSASGNGLIVLLDETRLVAETSAF</sequence>
<evidence type="ECO:0000313" key="1">
    <source>
        <dbReference type="EMBL" id="KAF5322257.1"/>
    </source>
</evidence>
<accession>A0A8H5F3K7</accession>
<proteinExistence type="predicted"/>
<dbReference type="Proteomes" id="UP000567179">
    <property type="component" value="Unassembled WGS sequence"/>
</dbReference>
<comment type="caution">
    <text evidence="1">The sequence shown here is derived from an EMBL/GenBank/DDBJ whole genome shotgun (WGS) entry which is preliminary data.</text>
</comment>
<dbReference type="PANTHER" id="PTHR10285">
    <property type="entry name" value="URIDINE KINASE"/>
    <property type="match status" value="1"/>
</dbReference>
<reference evidence="1 2" key="1">
    <citation type="journal article" date="2020" name="ISME J.">
        <title>Uncovering the hidden diversity of litter-decomposition mechanisms in mushroom-forming fungi.</title>
        <authorList>
            <person name="Floudas D."/>
            <person name="Bentzer J."/>
            <person name="Ahren D."/>
            <person name="Johansson T."/>
            <person name="Persson P."/>
            <person name="Tunlid A."/>
        </authorList>
    </citation>
    <scope>NUCLEOTIDE SEQUENCE [LARGE SCALE GENOMIC DNA]</scope>
    <source>
        <strain evidence="1 2">CBS 101986</strain>
    </source>
</reference>
<dbReference type="SUPFAM" id="SSF52540">
    <property type="entry name" value="P-loop containing nucleoside triphosphate hydrolases"/>
    <property type="match status" value="1"/>
</dbReference>
<protein>
    <recommendedName>
        <fullName evidence="3">P-loop containing nucleoside triphosphate hydrolase protein</fullName>
    </recommendedName>
</protein>
<dbReference type="Gene3D" id="3.40.50.300">
    <property type="entry name" value="P-loop containing nucleotide triphosphate hydrolases"/>
    <property type="match status" value="1"/>
</dbReference>